<evidence type="ECO:0000256" key="1">
    <source>
        <dbReference type="SAM" id="Phobius"/>
    </source>
</evidence>
<evidence type="ECO:0000313" key="3">
    <source>
        <dbReference type="Proteomes" id="UP000249239"/>
    </source>
</evidence>
<keyword evidence="1" id="KW-1133">Transmembrane helix</keyword>
<sequence length="96" mass="10842">MPQNLPSGLIKELENYIFNSSKLVAIKTYKEHTGCDLRHAKKVIDAMEAKLRQSHPDKFTFRVVSYEKKKNGCMKPLAIALCGLVAALALILIWQL</sequence>
<feature type="transmembrane region" description="Helical" evidence="1">
    <location>
        <begin position="77"/>
        <end position="94"/>
    </location>
</feature>
<keyword evidence="1" id="KW-0812">Transmembrane</keyword>
<reference evidence="2 3" key="1">
    <citation type="submission" date="2018-06" db="EMBL/GenBank/DDBJ databases">
        <title>Genomic Encyclopedia of Archaeal and Bacterial Type Strains, Phase II (KMG-II): from individual species to whole genera.</title>
        <authorList>
            <person name="Goeker M."/>
        </authorList>
    </citation>
    <scope>NUCLEOTIDE SEQUENCE [LARGE SCALE GENOMIC DNA]</scope>
    <source>
        <strain evidence="2 3">DSM 6779</strain>
    </source>
</reference>
<dbReference type="EMBL" id="QKZK01000001">
    <property type="protein sequence ID" value="PZX20807.1"/>
    <property type="molecule type" value="Genomic_DNA"/>
</dbReference>
<evidence type="ECO:0000313" key="2">
    <source>
        <dbReference type="EMBL" id="PZX20807.1"/>
    </source>
</evidence>
<protein>
    <recommendedName>
        <fullName evidence="4">Ribosomal L7/L12-like protein</fullName>
    </recommendedName>
</protein>
<accession>A0A2W7NRX6</accession>
<keyword evidence="3" id="KW-1185">Reference proteome</keyword>
<dbReference type="RefSeq" id="WP_111443952.1">
    <property type="nucleotide sequence ID" value="NZ_QKZK01000001.1"/>
</dbReference>
<dbReference type="Gene3D" id="3.30.1390.10">
    <property type="match status" value="1"/>
</dbReference>
<dbReference type="OrthoDB" id="214992at2"/>
<evidence type="ECO:0008006" key="4">
    <source>
        <dbReference type="Google" id="ProtNLM"/>
    </source>
</evidence>
<dbReference type="Proteomes" id="UP000249239">
    <property type="component" value="Unassembled WGS sequence"/>
</dbReference>
<keyword evidence="1" id="KW-0472">Membrane</keyword>
<comment type="caution">
    <text evidence="2">The sequence shown here is derived from an EMBL/GenBank/DDBJ whole genome shotgun (WGS) entry which is preliminary data.</text>
</comment>
<organism evidence="2 3">
    <name type="scientific">Breznakibacter xylanolyticus</name>
    <dbReference type="NCBI Taxonomy" id="990"/>
    <lineage>
        <taxon>Bacteria</taxon>
        <taxon>Pseudomonadati</taxon>
        <taxon>Bacteroidota</taxon>
        <taxon>Bacteroidia</taxon>
        <taxon>Marinilabiliales</taxon>
        <taxon>Marinilabiliaceae</taxon>
        <taxon>Breznakibacter</taxon>
    </lineage>
</organism>
<name>A0A2W7NRX6_9BACT</name>
<proteinExistence type="predicted"/>
<gene>
    <name evidence="2" type="ORF">LX69_00232</name>
</gene>
<dbReference type="InterPro" id="IPR014719">
    <property type="entry name" value="Ribosomal_bL12_C/ClpS-like"/>
</dbReference>
<dbReference type="AlphaFoldDB" id="A0A2W7NRX6"/>